<evidence type="ECO:0000256" key="7">
    <source>
        <dbReference type="SAM" id="SignalP"/>
    </source>
</evidence>
<keyword evidence="4 5" id="KW-0408">Iron</keyword>
<evidence type="ECO:0000313" key="9">
    <source>
        <dbReference type="Proteomes" id="UP000250140"/>
    </source>
</evidence>
<feature type="signal peptide" evidence="7">
    <location>
        <begin position="1"/>
        <end position="16"/>
    </location>
</feature>
<feature type="chain" id="PRO_5033993198" evidence="7">
    <location>
        <begin position="17"/>
        <end position="641"/>
    </location>
</feature>
<dbReference type="Proteomes" id="UP000250140">
    <property type="component" value="Unassembled WGS sequence"/>
</dbReference>
<sequence length="641" mass="73262">MALLSLLLVFSVLCVATLWKRFTSRPHQRLPPGLKKLPGPKGYPLIGSVPEVPEKNSFIKFAEWGKQYGPIYQVNLAGSNHVWISSDQIARDLLAKKGAIYSDRPHIPALIDDNRTSGQYLPLTSKNNAWSRQRKFANVIMRESEKAQFHRYPEIEAKRMLVELMDQPSQYNHALESFISRVTCRLAWGRSEASDELKQRARELLIGVSPTGALGNKLPFLMSLPDWLVPAKAWERRRAKTERTFFEIMQKDVENDMKEKRAPQSWMRTFLESRGSWGFQYELEGAYAVGMHGIAGALTIAAPMQTFCLAMCHYPQYLPMLQEELDRVCGDRLPRSEDRPNLPFLRAVIRECLRWRPPVPTGIPHYLIQDDTYNGYHIPAGSVMHPLEWAISRDPTVFPDPESFNPLRWLEPSYPTYQEPLTQYPTIINCTQFGYGRRLCQGQGVADEDLLIGIGSIAWLFDMSKHSDEAEDGSSTNPSHDSQYDEGEMNEKENSIHLNKAASISYEELNTGVDITEPSNDDQQSESSYPGAWPVDPLEEQIMDVEKRRRGIEWQYRQSKPKPPVKAKKGVNTIDPTLDYTTLLIAKPVPFRFNLELRDQARAQYVRQIFNEGLSKGEYTDSRGYWGEDNGKSKELGWGKV</sequence>
<comment type="cofactor">
    <cofactor evidence="5">
        <name>heme</name>
        <dbReference type="ChEBI" id="CHEBI:30413"/>
    </cofactor>
</comment>
<gene>
    <name evidence="8" type="ORF">AOQ84DRAFT_228358</name>
</gene>
<dbReference type="CDD" id="cd11065">
    <property type="entry name" value="CYP64-like"/>
    <property type="match status" value="1"/>
</dbReference>
<dbReference type="PANTHER" id="PTHR46300">
    <property type="entry name" value="P450, PUTATIVE (EUROFUNG)-RELATED-RELATED"/>
    <property type="match status" value="1"/>
</dbReference>
<feature type="region of interest" description="Disordered" evidence="6">
    <location>
        <begin position="467"/>
        <end position="492"/>
    </location>
</feature>
<accession>A0A8E2JMR5</accession>
<dbReference type="PANTHER" id="PTHR46300:SF8">
    <property type="entry name" value="CYTOCHROME P450 2E1"/>
    <property type="match status" value="1"/>
</dbReference>
<evidence type="ECO:0000256" key="4">
    <source>
        <dbReference type="ARBA" id="ARBA00023004"/>
    </source>
</evidence>
<dbReference type="GO" id="GO:0005506">
    <property type="term" value="F:iron ion binding"/>
    <property type="evidence" value="ECO:0007669"/>
    <property type="project" value="InterPro"/>
</dbReference>
<dbReference type="EMBL" id="KV750868">
    <property type="protein sequence ID" value="OCL02853.1"/>
    <property type="molecule type" value="Genomic_DNA"/>
</dbReference>
<evidence type="ECO:0000256" key="2">
    <source>
        <dbReference type="ARBA" id="ARBA00022723"/>
    </source>
</evidence>
<reference evidence="8 9" key="1">
    <citation type="journal article" date="2016" name="Nat. Commun.">
        <title>Ectomycorrhizal ecology is imprinted in the genome of the dominant symbiotic fungus Cenococcum geophilum.</title>
        <authorList>
            <consortium name="DOE Joint Genome Institute"/>
            <person name="Peter M."/>
            <person name="Kohler A."/>
            <person name="Ohm R.A."/>
            <person name="Kuo A."/>
            <person name="Krutzmann J."/>
            <person name="Morin E."/>
            <person name="Arend M."/>
            <person name="Barry K.W."/>
            <person name="Binder M."/>
            <person name="Choi C."/>
            <person name="Clum A."/>
            <person name="Copeland A."/>
            <person name="Grisel N."/>
            <person name="Haridas S."/>
            <person name="Kipfer T."/>
            <person name="LaButti K."/>
            <person name="Lindquist E."/>
            <person name="Lipzen A."/>
            <person name="Maire R."/>
            <person name="Meier B."/>
            <person name="Mihaltcheva S."/>
            <person name="Molinier V."/>
            <person name="Murat C."/>
            <person name="Poggeler S."/>
            <person name="Quandt C.A."/>
            <person name="Sperisen C."/>
            <person name="Tritt A."/>
            <person name="Tisserant E."/>
            <person name="Crous P.W."/>
            <person name="Henrissat B."/>
            <person name="Nehls U."/>
            <person name="Egli S."/>
            <person name="Spatafora J.W."/>
            <person name="Grigoriev I.V."/>
            <person name="Martin F.M."/>
        </authorList>
    </citation>
    <scope>NUCLEOTIDE SEQUENCE [LARGE SCALE GENOMIC DNA]</scope>
    <source>
        <strain evidence="8 9">CBS 207.34</strain>
    </source>
</reference>
<dbReference type="PRINTS" id="PR00385">
    <property type="entry name" value="P450"/>
</dbReference>
<dbReference type="InterPro" id="IPR002401">
    <property type="entry name" value="Cyt_P450_E_grp-I"/>
</dbReference>
<dbReference type="InterPro" id="IPR001128">
    <property type="entry name" value="Cyt_P450"/>
</dbReference>
<evidence type="ECO:0000256" key="3">
    <source>
        <dbReference type="ARBA" id="ARBA00023002"/>
    </source>
</evidence>
<evidence type="ECO:0000313" key="8">
    <source>
        <dbReference type="EMBL" id="OCL02853.1"/>
    </source>
</evidence>
<dbReference type="AlphaFoldDB" id="A0A8E2JMR5"/>
<dbReference type="Pfam" id="PF00067">
    <property type="entry name" value="p450"/>
    <property type="match status" value="1"/>
</dbReference>
<protein>
    <submittedName>
        <fullName evidence="8">Cytochrome P450</fullName>
    </submittedName>
</protein>
<keyword evidence="5" id="KW-0349">Heme</keyword>
<evidence type="ECO:0000256" key="5">
    <source>
        <dbReference type="PIRSR" id="PIRSR602401-1"/>
    </source>
</evidence>
<keyword evidence="3" id="KW-0560">Oxidoreductase</keyword>
<evidence type="ECO:0000256" key="6">
    <source>
        <dbReference type="SAM" id="MobiDB-lite"/>
    </source>
</evidence>
<evidence type="ECO:0000256" key="1">
    <source>
        <dbReference type="ARBA" id="ARBA00010617"/>
    </source>
</evidence>
<organism evidence="8 9">
    <name type="scientific">Glonium stellatum</name>
    <dbReference type="NCBI Taxonomy" id="574774"/>
    <lineage>
        <taxon>Eukaryota</taxon>
        <taxon>Fungi</taxon>
        <taxon>Dikarya</taxon>
        <taxon>Ascomycota</taxon>
        <taxon>Pezizomycotina</taxon>
        <taxon>Dothideomycetes</taxon>
        <taxon>Pleosporomycetidae</taxon>
        <taxon>Gloniales</taxon>
        <taxon>Gloniaceae</taxon>
        <taxon>Glonium</taxon>
    </lineage>
</organism>
<keyword evidence="7" id="KW-0732">Signal</keyword>
<comment type="similarity">
    <text evidence="1">Belongs to the cytochrome P450 family.</text>
</comment>
<feature type="binding site" description="axial binding residue" evidence="5">
    <location>
        <position position="440"/>
    </location>
    <ligand>
        <name>heme</name>
        <dbReference type="ChEBI" id="CHEBI:30413"/>
    </ligand>
    <ligandPart>
        <name>Fe</name>
        <dbReference type="ChEBI" id="CHEBI:18248"/>
    </ligandPart>
</feature>
<dbReference type="Gene3D" id="1.10.630.10">
    <property type="entry name" value="Cytochrome P450"/>
    <property type="match status" value="1"/>
</dbReference>
<name>A0A8E2JMR5_9PEZI</name>
<dbReference type="GO" id="GO:0004497">
    <property type="term" value="F:monooxygenase activity"/>
    <property type="evidence" value="ECO:0007669"/>
    <property type="project" value="InterPro"/>
</dbReference>
<keyword evidence="9" id="KW-1185">Reference proteome</keyword>
<proteinExistence type="inferred from homology"/>
<dbReference type="InterPro" id="IPR050364">
    <property type="entry name" value="Cytochrome_P450_fung"/>
</dbReference>
<dbReference type="InterPro" id="IPR036396">
    <property type="entry name" value="Cyt_P450_sf"/>
</dbReference>
<dbReference type="GO" id="GO:0020037">
    <property type="term" value="F:heme binding"/>
    <property type="evidence" value="ECO:0007669"/>
    <property type="project" value="InterPro"/>
</dbReference>
<dbReference type="GO" id="GO:0016705">
    <property type="term" value="F:oxidoreductase activity, acting on paired donors, with incorporation or reduction of molecular oxygen"/>
    <property type="evidence" value="ECO:0007669"/>
    <property type="project" value="InterPro"/>
</dbReference>
<dbReference type="PRINTS" id="PR00463">
    <property type="entry name" value="EP450I"/>
</dbReference>
<dbReference type="SUPFAM" id="SSF48264">
    <property type="entry name" value="Cytochrome P450"/>
    <property type="match status" value="1"/>
</dbReference>
<feature type="region of interest" description="Disordered" evidence="6">
    <location>
        <begin position="513"/>
        <end position="536"/>
    </location>
</feature>
<dbReference type="OrthoDB" id="1103324at2759"/>
<keyword evidence="2 5" id="KW-0479">Metal-binding</keyword>